<reference evidence="5 6" key="1">
    <citation type="submission" date="2019-12" db="EMBL/GenBank/DDBJ databases">
        <authorList>
            <person name="Alioto T."/>
            <person name="Alioto T."/>
            <person name="Gomez Garrido J."/>
        </authorList>
    </citation>
    <scope>NUCLEOTIDE SEQUENCE [LARGE SCALE GENOMIC DNA]</scope>
</reference>
<evidence type="ECO:0000313" key="5">
    <source>
        <dbReference type="EMBL" id="CAA2941606.1"/>
    </source>
</evidence>
<evidence type="ECO:0000256" key="3">
    <source>
        <dbReference type="SAM" id="SignalP"/>
    </source>
</evidence>
<dbReference type="InterPro" id="IPR050154">
    <property type="entry name" value="UbiB_kinase"/>
</dbReference>
<dbReference type="Pfam" id="PF03109">
    <property type="entry name" value="ABC1"/>
    <property type="match status" value="1"/>
</dbReference>
<dbReference type="Proteomes" id="UP000594638">
    <property type="component" value="Unassembled WGS sequence"/>
</dbReference>
<keyword evidence="6" id="KW-1185">Reference proteome</keyword>
<dbReference type="InterPro" id="IPR011009">
    <property type="entry name" value="Kinase-like_dom_sf"/>
</dbReference>
<dbReference type="Gramene" id="OE9A045571T2">
    <property type="protein sequence ID" value="OE9A045571C2"/>
    <property type="gene ID" value="OE9A045571"/>
</dbReference>
<sequence>MPLTMASVLSLMPVLCSVQTTPRVRRTHQDNTNKTNTSAGKQKLSYNGGPVENIVEVVQNDVLFLRTGINRGLQWANKAFRIPQFTKLVEDLVWLRNVEDPQASFLQFPSWPQPCYPQLSGIDLFLADLKALDVYASYLYYLAKMWTKPLPEIYDPQNVTDYFSLRPHVVTLRLLEVFAAFVSAAIKIQISSILSATDKDADENILKYNFGTILKETMLSLGPTFIKVGQSLSTRPDIIGSEISKALSELHDQVPPFPRAEAMKIVEEEFGYPVEKLFSYISEEPVAAASFGQVYKGSTCDGFDVAVKVQRPNLCHVVVRDIYILRIGLGLLQKILKRKNDLQLYADELGKGLVGELDYNLEAANAIEFMEVHSRFPFICAPKVFQHLSKKRVLTMEWMVGDSPSDLLFKSSEESRAKLLDLVKKGVQASLIQLLETGLLHADPHPGNLRFTVSGQIGFLDFGLICRMERRHQFAMLASIVHIVNGDWASLVYDLTEMDVVKPGTKIRLVTMDLEDALSEVEFNNGIPDIKFSKVLGKIWSVAIKYHFRMPPYYTLLLRSLASLEGLAIAADPTFKTFEAVYPFVVQKLLVDNSAIPRRILHSVVLNRRKEFQLQKLSLFLRIGATWEGLHSLTPSDAQASFNQSANAVPRGVDLANLVLKLLPSKNGAVLRRLLMTADGSSLVRAVVSKEASFFRQEICMVVANILYQWMTTALAKVVNITQFRSQVVLASTAKSTQIGPPTIDTSNIDSQSFLRDRRLKIIVLKALHSARKDPVLMLRFCWTSFVIFITATALACHRVLVSLSEAGLDRISYARKLITVGA</sequence>
<feature type="chain" id="PRO_5035787691" evidence="3">
    <location>
        <begin position="18"/>
        <end position="823"/>
    </location>
</feature>
<dbReference type="EMBL" id="CACTIH010000049">
    <property type="protein sequence ID" value="CAA2941606.1"/>
    <property type="molecule type" value="Genomic_DNA"/>
</dbReference>
<dbReference type="OrthoDB" id="427480at2759"/>
<comment type="caution">
    <text evidence="5">The sequence shown here is derived from an EMBL/GenBank/DDBJ whole genome shotgun (WGS) entry which is preliminary data.</text>
</comment>
<dbReference type="GO" id="GO:0004672">
    <property type="term" value="F:protein kinase activity"/>
    <property type="evidence" value="ECO:0007669"/>
    <property type="project" value="InterPro"/>
</dbReference>
<feature type="compositionally biased region" description="Polar residues" evidence="2">
    <location>
        <begin position="30"/>
        <end position="40"/>
    </location>
</feature>
<evidence type="ECO:0000256" key="1">
    <source>
        <dbReference type="ARBA" id="ARBA00009670"/>
    </source>
</evidence>
<evidence type="ECO:0000313" key="6">
    <source>
        <dbReference type="Proteomes" id="UP000594638"/>
    </source>
</evidence>
<keyword evidence="5" id="KW-0808">Transferase</keyword>
<accession>A0A8S0PDW0</accession>
<feature type="signal peptide" evidence="3">
    <location>
        <begin position="1"/>
        <end position="17"/>
    </location>
</feature>
<dbReference type="PROSITE" id="PS50011">
    <property type="entry name" value="PROTEIN_KINASE_DOM"/>
    <property type="match status" value="1"/>
</dbReference>
<name>A0A8S0PDW0_OLEEU</name>
<protein>
    <submittedName>
        <fullName evidence="5">Unusual kinase</fullName>
    </submittedName>
</protein>
<evidence type="ECO:0000256" key="2">
    <source>
        <dbReference type="SAM" id="MobiDB-lite"/>
    </source>
</evidence>
<feature type="domain" description="Protein kinase" evidence="4">
    <location>
        <begin position="280"/>
        <end position="621"/>
    </location>
</feature>
<keyword evidence="5" id="KW-0418">Kinase</keyword>
<dbReference type="PANTHER" id="PTHR10566">
    <property type="entry name" value="CHAPERONE-ACTIVITY OF BC1 COMPLEX CABC1 -RELATED"/>
    <property type="match status" value="1"/>
</dbReference>
<dbReference type="SUPFAM" id="SSF56112">
    <property type="entry name" value="Protein kinase-like (PK-like)"/>
    <property type="match status" value="1"/>
</dbReference>
<keyword evidence="3" id="KW-0732">Signal</keyword>
<dbReference type="InterPro" id="IPR004147">
    <property type="entry name" value="ABC1_dom"/>
</dbReference>
<dbReference type="InterPro" id="IPR000719">
    <property type="entry name" value="Prot_kinase_dom"/>
</dbReference>
<gene>
    <name evidence="5" type="ORF">OLEA9_A045571</name>
</gene>
<proteinExistence type="inferred from homology"/>
<comment type="similarity">
    <text evidence="1">Belongs to the protein kinase superfamily. ADCK protein kinase family.</text>
</comment>
<dbReference type="PANTHER" id="PTHR10566:SF123">
    <property type="entry name" value="PROTEIN KINASE SUPERFAMILY PROTEIN"/>
    <property type="match status" value="1"/>
</dbReference>
<dbReference type="AlphaFoldDB" id="A0A8S0PDW0"/>
<organism evidence="5 6">
    <name type="scientific">Olea europaea subsp. europaea</name>
    <dbReference type="NCBI Taxonomy" id="158383"/>
    <lineage>
        <taxon>Eukaryota</taxon>
        <taxon>Viridiplantae</taxon>
        <taxon>Streptophyta</taxon>
        <taxon>Embryophyta</taxon>
        <taxon>Tracheophyta</taxon>
        <taxon>Spermatophyta</taxon>
        <taxon>Magnoliopsida</taxon>
        <taxon>eudicotyledons</taxon>
        <taxon>Gunneridae</taxon>
        <taxon>Pentapetalae</taxon>
        <taxon>asterids</taxon>
        <taxon>lamiids</taxon>
        <taxon>Lamiales</taxon>
        <taxon>Oleaceae</taxon>
        <taxon>Oleeae</taxon>
        <taxon>Olea</taxon>
    </lineage>
</organism>
<dbReference type="GO" id="GO:0005524">
    <property type="term" value="F:ATP binding"/>
    <property type="evidence" value="ECO:0007669"/>
    <property type="project" value="InterPro"/>
</dbReference>
<evidence type="ECO:0000259" key="4">
    <source>
        <dbReference type="PROSITE" id="PS50011"/>
    </source>
</evidence>
<dbReference type="Gene3D" id="1.10.510.10">
    <property type="entry name" value="Transferase(Phosphotransferase) domain 1"/>
    <property type="match status" value="1"/>
</dbReference>
<dbReference type="CDD" id="cd05121">
    <property type="entry name" value="ABC1_ADCK3-like"/>
    <property type="match status" value="1"/>
</dbReference>
<feature type="region of interest" description="Disordered" evidence="2">
    <location>
        <begin position="22"/>
        <end position="43"/>
    </location>
</feature>